<evidence type="ECO:0000259" key="9">
    <source>
        <dbReference type="PROSITE" id="PS50002"/>
    </source>
</evidence>
<feature type="domain" description="SH3" evidence="9">
    <location>
        <begin position="489"/>
        <end position="553"/>
    </location>
</feature>
<dbReference type="PROSITE" id="PS51741">
    <property type="entry name" value="F_BAR"/>
    <property type="match status" value="1"/>
</dbReference>
<evidence type="ECO:0000259" key="10">
    <source>
        <dbReference type="PROSITE" id="PS51741"/>
    </source>
</evidence>
<dbReference type="InterPro" id="IPR001060">
    <property type="entry name" value="FCH_dom"/>
</dbReference>
<dbReference type="Pfam" id="PF00018">
    <property type="entry name" value="SH3_1"/>
    <property type="match status" value="2"/>
</dbReference>
<dbReference type="Pfam" id="PF00611">
    <property type="entry name" value="FCH"/>
    <property type="match status" value="1"/>
</dbReference>
<dbReference type="GO" id="GO:0034314">
    <property type="term" value="P:Arp2/3 complex-mediated actin nucleation"/>
    <property type="evidence" value="ECO:0007669"/>
    <property type="project" value="EnsemblFungi"/>
</dbReference>
<dbReference type="InterPro" id="IPR001452">
    <property type="entry name" value="SH3_domain"/>
</dbReference>
<evidence type="ECO:0000256" key="5">
    <source>
        <dbReference type="ARBA" id="ARBA00074946"/>
    </source>
</evidence>
<dbReference type="SUPFAM" id="SSF103657">
    <property type="entry name" value="BAR/IMD domain-like"/>
    <property type="match status" value="1"/>
</dbReference>
<evidence type="ECO:0000256" key="2">
    <source>
        <dbReference type="ARBA" id="ARBA00023054"/>
    </source>
</evidence>
<dbReference type="PROSITE" id="PS50002">
    <property type="entry name" value="SH3"/>
    <property type="match status" value="2"/>
</dbReference>
<proteinExistence type="inferred from homology"/>
<dbReference type="STRING" id="857566.A0A1E3PDW0"/>
<dbReference type="PANTHER" id="PTHR15735">
    <property type="entry name" value="FCH AND DOUBLE SH3 DOMAINS PROTEIN"/>
    <property type="match status" value="1"/>
</dbReference>
<dbReference type="GO" id="GO:0030479">
    <property type="term" value="C:actin cortical patch"/>
    <property type="evidence" value="ECO:0007669"/>
    <property type="project" value="EnsemblFungi"/>
</dbReference>
<dbReference type="PANTHER" id="PTHR15735:SF21">
    <property type="entry name" value="PROTEIN NERVOUS WRECK"/>
    <property type="match status" value="1"/>
</dbReference>
<keyword evidence="2 7" id="KW-0175">Coiled coil</keyword>
<dbReference type="SMART" id="SM00326">
    <property type="entry name" value="SH3"/>
    <property type="match status" value="2"/>
</dbReference>
<gene>
    <name evidence="11" type="ORF">NADFUDRAFT_47966</name>
</gene>
<dbReference type="EMBL" id="KV454414">
    <property type="protein sequence ID" value="ODQ63603.1"/>
    <property type="molecule type" value="Genomic_DNA"/>
</dbReference>
<dbReference type="Proteomes" id="UP000095009">
    <property type="component" value="Unassembled WGS sequence"/>
</dbReference>
<evidence type="ECO:0000313" key="12">
    <source>
        <dbReference type="Proteomes" id="UP000095009"/>
    </source>
</evidence>
<evidence type="ECO:0000256" key="8">
    <source>
        <dbReference type="SAM" id="MobiDB-lite"/>
    </source>
</evidence>
<accession>A0A1E3PDW0</accession>
<sequence>MSQPPLTVSFGDELSDGYKVVDAWLNNGIKWLEDIQSFYQERSIIEREYSQKLAALSSKYFEKKARLSTALSVGDEPQITPGSLENASLVTWTEILSQTEVLAKAKGRLASELSLQVADPLGSMGHKYQELRARFQAYDSILVDNRDSFYSELKKGKSKYDQSCQAVETTRLKGSKLFDRSQDKQQRRLEEKQHEMNVAKNNYLIKINIANRVKDKYYHQDVPELLDRLQELNEARVRRLNGVWTLAASLESTSNDRSLDALTAMLGVVEQNVPSLDSVMFAKHNVPVTPWVDPADFVYEPSPIWHDDDTIITNDEYCLRHLRTQLATSQRIAAEYNQNLEARYGSFRELDSQKESLKDNPAKSATFDEYMGRSLLALQQLTVTDTKRVAAEVELETIELAVGDRDLSAVPPLEKKKRRFLFGHLESNKNSSHSGEAGHNNNDNSRHSNDIATDETTTHPTHGGSILAKGVAKLGLSRSKSTAAEKSNATVEMARALYDYTPSNSGEDELEMYQHDTFIVLHHDDGSGWVNVKHQATGETGLVPATYIEMIAPTEASVAVTRGRTDSLSSIATSGSGAGRRRGPAVAPKRGAKMVSYMIALYDYDAQSDVELTIREGDKILVVAPDSGDGWTEGECNGMSGIFPTSYAKSI</sequence>
<evidence type="ECO:0000313" key="11">
    <source>
        <dbReference type="EMBL" id="ODQ63603.1"/>
    </source>
</evidence>
<dbReference type="AlphaFoldDB" id="A0A1E3PDW0"/>
<dbReference type="OrthoDB" id="8783038at2759"/>
<comment type="function">
    <text evidence="3">Plays a role in endocytosis and trafficking to the vacuole. Functions with type I myosins to restore polarity of the actin cytoskeleton after NaCl stress.</text>
</comment>
<evidence type="ECO:0000256" key="7">
    <source>
        <dbReference type="PROSITE-ProRule" id="PRU01077"/>
    </source>
</evidence>
<dbReference type="InterPro" id="IPR031160">
    <property type="entry name" value="F_BAR_dom"/>
</dbReference>
<dbReference type="Gene3D" id="2.30.30.40">
    <property type="entry name" value="SH3 Domains"/>
    <property type="match status" value="2"/>
</dbReference>
<dbReference type="GO" id="GO:0072583">
    <property type="term" value="P:clathrin-dependent endocytosis"/>
    <property type="evidence" value="ECO:0007669"/>
    <property type="project" value="EnsemblFungi"/>
</dbReference>
<dbReference type="SUPFAM" id="SSF50044">
    <property type="entry name" value="SH3-domain"/>
    <property type="match status" value="2"/>
</dbReference>
<feature type="domain" description="F-BAR" evidence="10">
    <location>
        <begin position="8"/>
        <end position="277"/>
    </location>
</feature>
<comment type="similarity">
    <text evidence="4">Belongs to the BZZ1 family.</text>
</comment>
<dbReference type="SMART" id="SM00055">
    <property type="entry name" value="FCH"/>
    <property type="match status" value="1"/>
</dbReference>
<dbReference type="PRINTS" id="PR00452">
    <property type="entry name" value="SH3DOMAIN"/>
</dbReference>
<dbReference type="InterPro" id="IPR036028">
    <property type="entry name" value="SH3-like_dom_sf"/>
</dbReference>
<reference evidence="11 12" key="1">
    <citation type="journal article" date="2016" name="Proc. Natl. Acad. Sci. U.S.A.">
        <title>Comparative genomics of biotechnologically important yeasts.</title>
        <authorList>
            <person name="Riley R."/>
            <person name="Haridas S."/>
            <person name="Wolfe K.H."/>
            <person name="Lopes M.R."/>
            <person name="Hittinger C.T."/>
            <person name="Goeker M."/>
            <person name="Salamov A.A."/>
            <person name="Wisecaver J.H."/>
            <person name="Long T.M."/>
            <person name="Calvey C.H."/>
            <person name="Aerts A.L."/>
            <person name="Barry K.W."/>
            <person name="Choi C."/>
            <person name="Clum A."/>
            <person name="Coughlan A.Y."/>
            <person name="Deshpande S."/>
            <person name="Douglass A.P."/>
            <person name="Hanson S.J."/>
            <person name="Klenk H.-P."/>
            <person name="LaButti K.M."/>
            <person name="Lapidus A."/>
            <person name="Lindquist E.A."/>
            <person name="Lipzen A.M."/>
            <person name="Meier-Kolthoff J.P."/>
            <person name="Ohm R.A."/>
            <person name="Otillar R.P."/>
            <person name="Pangilinan J.L."/>
            <person name="Peng Y."/>
            <person name="Rokas A."/>
            <person name="Rosa C.A."/>
            <person name="Scheuner C."/>
            <person name="Sibirny A.A."/>
            <person name="Slot J.C."/>
            <person name="Stielow J.B."/>
            <person name="Sun H."/>
            <person name="Kurtzman C.P."/>
            <person name="Blackwell M."/>
            <person name="Grigoriev I.V."/>
            <person name="Jeffries T.W."/>
        </authorList>
    </citation>
    <scope>NUCLEOTIDE SEQUENCE [LARGE SCALE GENOMIC DNA]</scope>
    <source>
        <strain evidence="11 12">DSM 6958</strain>
    </source>
</reference>
<dbReference type="Gene3D" id="1.20.1270.60">
    <property type="entry name" value="Arfaptin homology (AH) domain/BAR domain"/>
    <property type="match status" value="1"/>
</dbReference>
<evidence type="ECO:0000256" key="6">
    <source>
        <dbReference type="PROSITE-ProRule" id="PRU00192"/>
    </source>
</evidence>
<evidence type="ECO:0000256" key="3">
    <source>
        <dbReference type="ARBA" id="ARBA00054085"/>
    </source>
</evidence>
<protein>
    <recommendedName>
        <fullName evidence="5">Protein BZZ1</fullName>
    </recommendedName>
</protein>
<keyword evidence="12" id="KW-1185">Reference proteome</keyword>
<dbReference type="GO" id="GO:0030833">
    <property type="term" value="P:regulation of actin filament polymerization"/>
    <property type="evidence" value="ECO:0007669"/>
    <property type="project" value="TreeGrafter"/>
</dbReference>
<feature type="domain" description="SH3" evidence="9">
    <location>
        <begin position="593"/>
        <end position="651"/>
    </location>
</feature>
<dbReference type="PRINTS" id="PR00499">
    <property type="entry name" value="P67PHOX"/>
</dbReference>
<dbReference type="FunFam" id="1.20.1270.60:FF:000060">
    <property type="entry name" value="Actin polymerization protein Bzz1"/>
    <property type="match status" value="1"/>
</dbReference>
<evidence type="ECO:0000256" key="1">
    <source>
        <dbReference type="ARBA" id="ARBA00022443"/>
    </source>
</evidence>
<organism evidence="11 12">
    <name type="scientific">Nadsonia fulvescens var. elongata DSM 6958</name>
    <dbReference type="NCBI Taxonomy" id="857566"/>
    <lineage>
        <taxon>Eukaryota</taxon>
        <taxon>Fungi</taxon>
        <taxon>Dikarya</taxon>
        <taxon>Ascomycota</taxon>
        <taxon>Saccharomycotina</taxon>
        <taxon>Dipodascomycetes</taxon>
        <taxon>Dipodascales</taxon>
        <taxon>Dipodascales incertae sedis</taxon>
        <taxon>Nadsonia</taxon>
    </lineage>
</organism>
<keyword evidence="1 6" id="KW-0728">SH3 domain</keyword>
<evidence type="ECO:0000256" key="4">
    <source>
        <dbReference type="ARBA" id="ARBA00061387"/>
    </source>
</evidence>
<dbReference type="GO" id="GO:0106006">
    <property type="term" value="F:cytoskeletal protein-membrane anchor activity"/>
    <property type="evidence" value="ECO:0007669"/>
    <property type="project" value="EnsemblFungi"/>
</dbReference>
<feature type="region of interest" description="Disordered" evidence="8">
    <location>
        <begin position="426"/>
        <end position="465"/>
    </location>
</feature>
<dbReference type="InterPro" id="IPR027267">
    <property type="entry name" value="AH/BAR_dom_sf"/>
</dbReference>
<name>A0A1E3PDW0_9ASCO</name>